<dbReference type="InterPro" id="IPR005150">
    <property type="entry name" value="Cellulose_synth"/>
</dbReference>
<feature type="compositionally biased region" description="Polar residues" evidence="7">
    <location>
        <begin position="260"/>
        <end position="273"/>
    </location>
</feature>
<dbReference type="AlphaFoldDB" id="A0A8S9P1X0"/>
<feature type="region of interest" description="Disordered" evidence="7">
    <location>
        <begin position="443"/>
        <end position="470"/>
    </location>
</feature>
<evidence type="ECO:0000256" key="6">
    <source>
        <dbReference type="ARBA" id="ARBA00023136"/>
    </source>
</evidence>
<comment type="caution">
    <text evidence="9">The sequence shown here is derived from an EMBL/GenBank/DDBJ whole genome shotgun (WGS) entry which is preliminary data.</text>
</comment>
<keyword evidence="2" id="KW-0328">Glycosyltransferase</keyword>
<keyword evidence="3" id="KW-0808">Transferase</keyword>
<accession>A0A8S9P1X0</accession>
<feature type="transmembrane region" description="Helical" evidence="8">
    <location>
        <begin position="194"/>
        <end position="213"/>
    </location>
</feature>
<proteinExistence type="predicted"/>
<evidence type="ECO:0000256" key="4">
    <source>
        <dbReference type="ARBA" id="ARBA00022692"/>
    </source>
</evidence>
<sequence length="470" mass="51723">MDDSVDYPSDQKHQRRYCRMPLAIYWGPQFGRFFYAFCVIVHLYPFLKGLLGKQDRMPTIIVPAETAKETTPWERLTDNEMLLCLSRVPRISSSDMQALQHRLLAYIAETVHNIGEDFLYPALAFLGGSLYAAGLCNQSRTYHGVKIDVESYSLIDRYVCTMADPMLGVFSRRHVKAADDGPFSELNIFKWTTLLIPPTILLIINIVGVIVGISDAISDGSSSLRWPAHALSTGGAPGANGHRTYRREEVRSGDQETHTRPSSGQTRAQQNPIVTREEAREEGEFKVSDESSLNPPSQDFQLELARTQAEGTEVVSDPTDEGMGLQMVNGLFEEHEGRVEDDEMEMDALETNLLESGFDLGAEEDFQTLSEEEDEKALAKGDEVPIQEDGLVESDTNKGGSKGAGDAPSKQGNRKRLFKPTSSTAGSTKMRIANALVKCAASRGATRCGDNGKPPEPKGTSNPKAPNKKS</sequence>
<name>A0A8S9P1X0_BRACR</name>
<dbReference type="GO" id="GO:0016760">
    <property type="term" value="F:cellulose synthase (UDP-forming) activity"/>
    <property type="evidence" value="ECO:0007669"/>
    <property type="project" value="InterPro"/>
</dbReference>
<dbReference type="Pfam" id="PF03552">
    <property type="entry name" value="Cellulose_synt"/>
    <property type="match status" value="2"/>
</dbReference>
<gene>
    <name evidence="9" type="ORF">F2Q69_00008582</name>
</gene>
<dbReference type="Proteomes" id="UP000712600">
    <property type="component" value="Unassembled WGS sequence"/>
</dbReference>
<evidence type="ECO:0000256" key="1">
    <source>
        <dbReference type="ARBA" id="ARBA00004308"/>
    </source>
</evidence>
<evidence type="ECO:0000256" key="3">
    <source>
        <dbReference type="ARBA" id="ARBA00022679"/>
    </source>
</evidence>
<evidence type="ECO:0000256" key="5">
    <source>
        <dbReference type="ARBA" id="ARBA00022989"/>
    </source>
</evidence>
<protein>
    <submittedName>
        <fullName evidence="9">Uncharacterized protein</fullName>
    </submittedName>
</protein>
<evidence type="ECO:0000256" key="8">
    <source>
        <dbReference type="SAM" id="Phobius"/>
    </source>
</evidence>
<feature type="region of interest" description="Disordered" evidence="7">
    <location>
        <begin position="368"/>
        <end position="430"/>
    </location>
</feature>
<evidence type="ECO:0000256" key="7">
    <source>
        <dbReference type="SAM" id="MobiDB-lite"/>
    </source>
</evidence>
<dbReference type="GO" id="GO:0016020">
    <property type="term" value="C:membrane"/>
    <property type="evidence" value="ECO:0007669"/>
    <property type="project" value="InterPro"/>
</dbReference>
<feature type="compositionally biased region" description="Basic and acidic residues" evidence="7">
    <location>
        <begin position="246"/>
        <end position="259"/>
    </location>
</feature>
<dbReference type="EMBL" id="QGKX02001521">
    <property type="protein sequence ID" value="KAF3508715.1"/>
    <property type="molecule type" value="Genomic_DNA"/>
</dbReference>
<feature type="region of interest" description="Disordered" evidence="7">
    <location>
        <begin position="231"/>
        <end position="297"/>
    </location>
</feature>
<evidence type="ECO:0000313" key="9">
    <source>
        <dbReference type="EMBL" id="KAF3508715.1"/>
    </source>
</evidence>
<dbReference type="GO" id="GO:0030244">
    <property type="term" value="P:cellulose biosynthetic process"/>
    <property type="evidence" value="ECO:0007669"/>
    <property type="project" value="InterPro"/>
</dbReference>
<feature type="compositionally biased region" description="Basic and acidic residues" evidence="7">
    <location>
        <begin position="275"/>
        <end position="289"/>
    </location>
</feature>
<dbReference type="GO" id="GO:0012505">
    <property type="term" value="C:endomembrane system"/>
    <property type="evidence" value="ECO:0007669"/>
    <property type="project" value="UniProtKB-SubCell"/>
</dbReference>
<organism evidence="9 10">
    <name type="scientific">Brassica cretica</name>
    <name type="common">Mustard</name>
    <dbReference type="NCBI Taxonomy" id="69181"/>
    <lineage>
        <taxon>Eukaryota</taxon>
        <taxon>Viridiplantae</taxon>
        <taxon>Streptophyta</taxon>
        <taxon>Embryophyta</taxon>
        <taxon>Tracheophyta</taxon>
        <taxon>Spermatophyta</taxon>
        <taxon>Magnoliopsida</taxon>
        <taxon>eudicotyledons</taxon>
        <taxon>Gunneridae</taxon>
        <taxon>Pentapetalae</taxon>
        <taxon>rosids</taxon>
        <taxon>malvids</taxon>
        <taxon>Brassicales</taxon>
        <taxon>Brassicaceae</taxon>
        <taxon>Brassiceae</taxon>
        <taxon>Brassica</taxon>
    </lineage>
</organism>
<keyword evidence="4 8" id="KW-0812">Transmembrane</keyword>
<comment type="subcellular location">
    <subcellularLocation>
        <location evidence="1">Endomembrane system</location>
    </subcellularLocation>
</comment>
<keyword evidence="5 8" id="KW-1133">Transmembrane helix</keyword>
<evidence type="ECO:0000256" key="2">
    <source>
        <dbReference type="ARBA" id="ARBA00022676"/>
    </source>
</evidence>
<reference evidence="9" key="1">
    <citation type="submission" date="2019-12" db="EMBL/GenBank/DDBJ databases">
        <title>Genome sequencing and annotation of Brassica cretica.</title>
        <authorList>
            <person name="Studholme D.J."/>
            <person name="Sarris P."/>
        </authorList>
    </citation>
    <scope>NUCLEOTIDE SEQUENCE</scope>
    <source>
        <strain evidence="9">PFS-109/04</strain>
        <tissue evidence="9">Leaf</tissue>
    </source>
</reference>
<feature type="transmembrane region" description="Helical" evidence="8">
    <location>
        <begin position="30"/>
        <end position="47"/>
    </location>
</feature>
<keyword evidence="6 8" id="KW-0472">Membrane</keyword>
<evidence type="ECO:0000313" key="10">
    <source>
        <dbReference type="Proteomes" id="UP000712600"/>
    </source>
</evidence>